<evidence type="ECO:0000313" key="1">
    <source>
        <dbReference type="EMBL" id="KYG73462.1"/>
    </source>
</evidence>
<name>A0A150X4D0_9BACT</name>
<proteinExistence type="predicted"/>
<keyword evidence="2" id="KW-1185">Reference proteome</keyword>
<dbReference type="STRING" id="333140.AWW68_12265"/>
<dbReference type="Proteomes" id="UP000075606">
    <property type="component" value="Unassembled WGS sequence"/>
</dbReference>
<organism evidence="1 2">
    <name type="scientific">Roseivirga spongicola</name>
    <dbReference type="NCBI Taxonomy" id="333140"/>
    <lineage>
        <taxon>Bacteria</taxon>
        <taxon>Pseudomonadati</taxon>
        <taxon>Bacteroidota</taxon>
        <taxon>Cytophagia</taxon>
        <taxon>Cytophagales</taxon>
        <taxon>Roseivirgaceae</taxon>
        <taxon>Roseivirga</taxon>
    </lineage>
</organism>
<reference evidence="1 2" key="1">
    <citation type="submission" date="2016-01" db="EMBL/GenBank/DDBJ databases">
        <title>Genome sequencing of Roseivirga spongicola UST030701-084.</title>
        <authorList>
            <person name="Selvaratnam C."/>
            <person name="Thevarajoo S."/>
            <person name="Goh K.M."/>
            <person name="Ee R."/>
            <person name="Chan K.-G."/>
            <person name="Chong C.S."/>
        </authorList>
    </citation>
    <scope>NUCLEOTIDE SEQUENCE [LARGE SCALE GENOMIC DNA]</scope>
    <source>
        <strain evidence="1 2">UST030701-084</strain>
    </source>
</reference>
<accession>A0A150X4D0</accession>
<comment type="caution">
    <text evidence="1">The sequence shown here is derived from an EMBL/GenBank/DDBJ whole genome shotgun (WGS) entry which is preliminary data.</text>
</comment>
<gene>
    <name evidence="1" type="ORF">AWW68_12265</name>
</gene>
<dbReference type="AlphaFoldDB" id="A0A150X4D0"/>
<sequence length="122" mass="13907">MKKQFTTQRKWSAIVALTLAVVVTFMAAIKSFGTTNAEELIVYDIKGSLERAYEEVIEDKYEFEVVESNIETIKIFDKNDRLILSIVKEIDGAIEDEKAQILLNRADYLSSFAGTSIYKIEE</sequence>
<protein>
    <submittedName>
        <fullName evidence="1">Uncharacterized protein</fullName>
    </submittedName>
</protein>
<evidence type="ECO:0000313" key="2">
    <source>
        <dbReference type="Proteomes" id="UP000075606"/>
    </source>
</evidence>
<dbReference type="RefSeq" id="WP_068221810.1">
    <property type="nucleotide sequence ID" value="NZ_CP139724.1"/>
</dbReference>
<dbReference type="EMBL" id="LRPC01000028">
    <property type="protein sequence ID" value="KYG73462.1"/>
    <property type="molecule type" value="Genomic_DNA"/>
</dbReference>